<reference evidence="2 3" key="1">
    <citation type="journal article" date="2009" name="Science">
        <title>Green evolution and dynamic adaptations revealed by genomes of the marine picoeukaryotes Micromonas.</title>
        <authorList>
            <person name="Worden A.Z."/>
            <person name="Lee J.H."/>
            <person name="Mock T."/>
            <person name="Rouze P."/>
            <person name="Simmons M.P."/>
            <person name="Aerts A.L."/>
            <person name="Allen A.E."/>
            <person name="Cuvelier M.L."/>
            <person name="Derelle E."/>
            <person name="Everett M.V."/>
            <person name="Foulon E."/>
            <person name="Grimwood J."/>
            <person name="Gundlach H."/>
            <person name="Henrissat B."/>
            <person name="Napoli C."/>
            <person name="McDonald S.M."/>
            <person name="Parker M.S."/>
            <person name="Rombauts S."/>
            <person name="Salamov A."/>
            <person name="Von Dassow P."/>
            <person name="Badger J.H."/>
            <person name="Coutinho P.M."/>
            <person name="Demir E."/>
            <person name="Dubchak I."/>
            <person name="Gentemann C."/>
            <person name="Eikrem W."/>
            <person name="Gready J.E."/>
            <person name="John U."/>
            <person name="Lanier W."/>
            <person name="Lindquist E.A."/>
            <person name="Lucas S."/>
            <person name="Mayer K.F."/>
            <person name="Moreau H."/>
            <person name="Not F."/>
            <person name="Otillar R."/>
            <person name="Panaud O."/>
            <person name="Pangilinan J."/>
            <person name="Paulsen I."/>
            <person name="Piegu B."/>
            <person name="Poliakov A."/>
            <person name="Robbens S."/>
            <person name="Schmutz J."/>
            <person name="Toulza E."/>
            <person name="Wyss T."/>
            <person name="Zelensky A."/>
            <person name="Zhou K."/>
            <person name="Armbrust E.V."/>
            <person name="Bhattacharya D."/>
            <person name="Goodenough U.W."/>
            <person name="Van de Peer Y."/>
            <person name="Grigoriev I.V."/>
        </authorList>
    </citation>
    <scope>NUCLEOTIDE SEQUENCE [LARGE SCALE GENOMIC DNA]</scope>
    <source>
        <strain evidence="3">RCC299 / NOUM17</strain>
    </source>
</reference>
<accession>C1EEV8</accession>
<feature type="region of interest" description="Disordered" evidence="1">
    <location>
        <begin position="1"/>
        <end position="53"/>
    </location>
</feature>
<protein>
    <submittedName>
        <fullName evidence="2">Uncharacterized protein</fullName>
    </submittedName>
</protein>
<proteinExistence type="predicted"/>
<dbReference type="AlphaFoldDB" id="C1EEV8"/>
<feature type="compositionally biased region" description="Polar residues" evidence="1">
    <location>
        <begin position="40"/>
        <end position="50"/>
    </location>
</feature>
<dbReference type="RefSeq" id="XP_002505341.1">
    <property type="nucleotide sequence ID" value="XM_002505295.1"/>
</dbReference>
<sequence length="261" mass="28044">MAATMTSIRALAPARRAGRVPSPRPPRASSSCSSEAPNRQTNPPSSSSSDGIRGCDAVAGRRVVSLAALATALGSPRLALANVVGDDAGEPTGLDPAGARPRLRKCPATFNCVSTSSTGGAPEQFATAWTAPVKNLDEAIAQITAATLRACPDARKLDSFETDDGSRYVRFAVLGKLGEDNVEFLIKNEGIGDRGWDGDDDQRRDYLVTYRSFATTVKYVYPFMTPVSDLGEQRKRMERIRAEVEWPRVGCEIEGFCDNDL</sequence>
<dbReference type="InParanoid" id="C1EEV8"/>
<evidence type="ECO:0000313" key="2">
    <source>
        <dbReference type="EMBL" id="ACO66599.1"/>
    </source>
</evidence>
<gene>
    <name evidence="2" type="ORF">MICPUN_62760</name>
</gene>
<dbReference type="PANTHER" id="PTHR36783">
    <property type="entry name" value="THYLAKOID LUMENAL 17.9 KDA PROTEIN, CHLOROPLASTIC"/>
    <property type="match status" value="1"/>
</dbReference>
<evidence type="ECO:0000313" key="3">
    <source>
        <dbReference type="Proteomes" id="UP000002009"/>
    </source>
</evidence>
<dbReference type="FunCoup" id="C1EEV8">
    <property type="interactions" value="567"/>
</dbReference>
<dbReference type="GeneID" id="8247471"/>
<organism evidence="2 3">
    <name type="scientific">Micromonas commoda (strain RCC299 / NOUM17 / CCMP2709)</name>
    <name type="common">Picoplanktonic green alga</name>
    <dbReference type="NCBI Taxonomy" id="296587"/>
    <lineage>
        <taxon>Eukaryota</taxon>
        <taxon>Viridiplantae</taxon>
        <taxon>Chlorophyta</taxon>
        <taxon>Mamiellophyceae</taxon>
        <taxon>Mamiellales</taxon>
        <taxon>Mamiellaceae</taxon>
        <taxon>Micromonas</taxon>
    </lineage>
</organism>
<dbReference type="eggNOG" id="ENOG502QS2R">
    <property type="taxonomic scope" value="Eukaryota"/>
</dbReference>
<dbReference type="KEGG" id="mis:MICPUN_62760"/>
<dbReference type="OrthoDB" id="200029at2759"/>
<dbReference type="InterPro" id="IPR037734">
    <property type="entry name" value="Thylakoid_lumenal_17.9"/>
</dbReference>
<keyword evidence="3" id="KW-1185">Reference proteome</keyword>
<dbReference type="Proteomes" id="UP000002009">
    <property type="component" value="Chromosome 11"/>
</dbReference>
<name>C1EEV8_MICCC</name>
<dbReference type="PANTHER" id="PTHR36783:SF2">
    <property type="entry name" value="THYLAKOID LUMENAL 17.9 KDA PROTEIN, CHLOROPLASTIC"/>
    <property type="match status" value="1"/>
</dbReference>
<evidence type="ECO:0000256" key="1">
    <source>
        <dbReference type="SAM" id="MobiDB-lite"/>
    </source>
</evidence>
<dbReference type="InterPro" id="IPR010865">
    <property type="entry name" value="DUF1499"/>
</dbReference>
<feature type="compositionally biased region" description="Low complexity" evidence="1">
    <location>
        <begin position="12"/>
        <end position="39"/>
    </location>
</feature>
<dbReference type="Pfam" id="PF07386">
    <property type="entry name" value="DUF1499"/>
    <property type="match status" value="1"/>
</dbReference>
<dbReference type="EMBL" id="CP001330">
    <property type="protein sequence ID" value="ACO66599.1"/>
    <property type="molecule type" value="Genomic_DNA"/>
</dbReference>